<comment type="subcellular location">
    <subcellularLocation>
        <location evidence="1">Membrane</location>
    </subcellularLocation>
</comment>
<dbReference type="GO" id="GO:0016787">
    <property type="term" value="F:hydrolase activity"/>
    <property type="evidence" value="ECO:0007669"/>
    <property type="project" value="UniProtKB-KW"/>
</dbReference>
<reference evidence="5 6" key="1">
    <citation type="submission" date="2020-01" db="EMBL/GenBank/DDBJ databases">
        <authorList>
            <person name="Wang S."/>
        </authorList>
    </citation>
    <scope>NUCLEOTIDE SEQUENCE [LARGE SCALE GENOMIC DNA]</scope>
    <source>
        <strain evidence="5 6">D151-2-6</strain>
    </source>
</reference>
<dbReference type="Gene3D" id="3.40.710.10">
    <property type="entry name" value="DD-peptidase/beta-lactamase superfamily"/>
    <property type="match status" value="1"/>
</dbReference>
<gene>
    <name evidence="5" type="ORF">GYM46_10480</name>
</gene>
<dbReference type="SUPFAM" id="SSF56601">
    <property type="entry name" value="beta-lactamase/transpeptidase-like"/>
    <property type="match status" value="1"/>
</dbReference>
<organism evidence="5 6">
    <name type="scientific">Brevundimonas mediterranea</name>
    <dbReference type="NCBI Taxonomy" id="74329"/>
    <lineage>
        <taxon>Bacteria</taxon>
        <taxon>Pseudomonadati</taxon>
        <taxon>Pseudomonadota</taxon>
        <taxon>Alphaproteobacteria</taxon>
        <taxon>Caulobacterales</taxon>
        <taxon>Caulobacteraceae</taxon>
        <taxon>Brevundimonas</taxon>
    </lineage>
</organism>
<dbReference type="PROSITE" id="PS51318">
    <property type="entry name" value="TAT"/>
    <property type="match status" value="1"/>
</dbReference>
<evidence type="ECO:0000313" key="5">
    <source>
        <dbReference type="EMBL" id="QIH73338.1"/>
    </source>
</evidence>
<dbReference type="KEGG" id="bmed:GYM46_10480"/>
<keyword evidence="5" id="KW-0378">Hydrolase</keyword>
<dbReference type="PANTHER" id="PTHR46825:SF11">
    <property type="entry name" value="PENICILLIN-BINDING PROTEIN 4"/>
    <property type="match status" value="1"/>
</dbReference>
<evidence type="ECO:0000313" key="6">
    <source>
        <dbReference type="Proteomes" id="UP000501325"/>
    </source>
</evidence>
<protein>
    <submittedName>
        <fullName evidence="5">Serine hydrolase</fullName>
    </submittedName>
</protein>
<sequence>MKASMTLNRRRLLAAGLVAAATGGVSSASAGDAADYEAGLDAAFAETGPVALAGGVVTREGLVWSGVRGVRRIGGTDPATLNDRWHLGSNTKAMTAALYGRLVDQGRADWDAPLGNLFPGVRIDPAWDGTTIRDFMHHRAGVKDADALGMVFFLTARGDPRSLPQQRLAVVERMLGVAPTGTKGAFEYANANYMLVGAAIERITGQSWEQVVQAELFAPLGLTSGGFGAPKTDTAGGPNVWGHRGEGAARVAVDPADPGADNPPALGPAGTAHMSLDDYAKWLRLFLTDGGGWLKPETAAQLATPGAGEGMPYALGWIAPPQIPWAGGPVLTHDGSNTLWYATAVVAPARGVAFIALSNQGAGQAATTALMRKLVGRLNA</sequence>
<dbReference type="InterPro" id="IPR006311">
    <property type="entry name" value="TAT_signal"/>
</dbReference>
<keyword evidence="3" id="KW-0732">Signal</keyword>
<feature type="signal peptide" evidence="3">
    <location>
        <begin position="1"/>
        <end position="30"/>
    </location>
</feature>
<dbReference type="GO" id="GO:0016020">
    <property type="term" value="C:membrane"/>
    <property type="evidence" value="ECO:0007669"/>
    <property type="project" value="UniProtKB-SubCell"/>
</dbReference>
<proteinExistence type="predicted"/>
<dbReference type="AlphaFoldDB" id="A0AB37E8F2"/>
<evidence type="ECO:0000256" key="1">
    <source>
        <dbReference type="ARBA" id="ARBA00004370"/>
    </source>
</evidence>
<keyword evidence="2" id="KW-0472">Membrane</keyword>
<dbReference type="Pfam" id="PF00144">
    <property type="entry name" value="Beta-lactamase"/>
    <property type="match status" value="1"/>
</dbReference>
<evidence type="ECO:0000256" key="2">
    <source>
        <dbReference type="ARBA" id="ARBA00023136"/>
    </source>
</evidence>
<feature type="domain" description="Beta-lactamase-related" evidence="4">
    <location>
        <begin position="55"/>
        <end position="364"/>
    </location>
</feature>
<dbReference type="Proteomes" id="UP000501325">
    <property type="component" value="Chromosome"/>
</dbReference>
<dbReference type="InterPro" id="IPR012338">
    <property type="entry name" value="Beta-lactam/transpept-like"/>
</dbReference>
<dbReference type="EMBL" id="CP048751">
    <property type="protein sequence ID" value="QIH73338.1"/>
    <property type="molecule type" value="Genomic_DNA"/>
</dbReference>
<dbReference type="PANTHER" id="PTHR46825">
    <property type="entry name" value="D-ALANYL-D-ALANINE-CARBOXYPEPTIDASE/ENDOPEPTIDASE AMPH"/>
    <property type="match status" value="1"/>
</dbReference>
<name>A0AB37E8F2_9CAUL</name>
<evidence type="ECO:0000256" key="3">
    <source>
        <dbReference type="SAM" id="SignalP"/>
    </source>
</evidence>
<evidence type="ECO:0000259" key="4">
    <source>
        <dbReference type="Pfam" id="PF00144"/>
    </source>
</evidence>
<dbReference type="InterPro" id="IPR050491">
    <property type="entry name" value="AmpC-like"/>
</dbReference>
<dbReference type="InterPro" id="IPR001466">
    <property type="entry name" value="Beta-lactam-related"/>
</dbReference>
<accession>A0AB37E8F2</accession>
<feature type="chain" id="PRO_5044282223" evidence="3">
    <location>
        <begin position="31"/>
        <end position="380"/>
    </location>
</feature>